<evidence type="ECO:0000256" key="2">
    <source>
        <dbReference type="ARBA" id="ARBA00010703"/>
    </source>
</evidence>
<evidence type="ECO:0000256" key="8">
    <source>
        <dbReference type="PIRNR" id="PIRNR016305"/>
    </source>
</evidence>
<comment type="function">
    <text evidence="8">Methylates the carboxyl group of the C-terminal leucine residue of protein phosphatase 2A catalytic subunits to form alpha-leucine ester residues.</text>
</comment>
<dbReference type="PANTHER" id="PTHR13600:SF21">
    <property type="entry name" value="LEUCINE CARBOXYL METHYLTRANSFERASE 1"/>
    <property type="match status" value="1"/>
</dbReference>
<comment type="caution">
    <text evidence="11">The sequence shown here is derived from an EMBL/GenBank/DDBJ whole genome shotgun (WGS) entry which is preliminary data.</text>
</comment>
<evidence type="ECO:0000313" key="12">
    <source>
        <dbReference type="Proteomes" id="UP000593566"/>
    </source>
</evidence>
<evidence type="ECO:0000256" key="3">
    <source>
        <dbReference type="ARBA" id="ARBA00012834"/>
    </source>
</evidence>
<feature type="binding site" evidence="9">
    <location>
        <begin position="208"/>
        <end position="209"/>
    </location>
    <ligand>
        <name>S-adenosyl-L-methionine</name>
        <dbReference type="ChEBI" id="CHEBI:59789"/>
    </ligand>
</feature>
<comment type="catalytic activity">
    <reaction evidence="1 8">
        <text>[phosphatase 2A protein]-C-terminal L-leucine + S-adenosyl-L-methionine = [phosphatase 2A protein]-C-terminal L-leucine methyl ester + S-adenosyl-L-homocysteine</text>
        <dbReference type="Rhea" id="RHEA:48544"/>
        <dbReference type="Rhea" id="RHEA-COMP:12134"/>
        <dbReference type="Rhea" id="RHEA-COMP:12135"/>
        <dbReference type="ChEBI" id="CHEBI:57856"/>
        <dbReference type="ChEBI" id="CHEBI:59789"/>
        <dbReference type="ChEBI" id="CHEBI:90516"/>
        <dbReference type="ChEBI" id="CHEBI:90517"/>
        <dbReference type="EC" id="2.1.1.233"/>
    </reaction>
</comment>
<dbReference type="PIRSF" id="PIRSF016305">
    <property type="entry name" value="LCM_mtfrase"/>
    <property type="match status" value="1"/>
</dbReference>
<dbReference type="InterPro" id="IPR029063">
    <property type="entry name" value="SAM-dependent_MTases_sf"/>
</dbReference>
<organism evidence="11 12">
    <name type="scientific">Letharia lupina</name>
    <dbReference type="NCBI Taxonomy" id="560253"/>
    <lineage>
        <taxon>Eukaryota</taxon>
        <taxon>Fungi</taxon>
        <taxon>Dikarya</taxon>
        <taxon>Ascomycota</taxon>
        <taxon>Pezizomycotina</taxon>
        <taxon>Lecanoromycetes</taxon>
        <taxon>OSLEUM clade</taxon>
        <taxon>Lecanoromycetidae</taxon>
        <taxon>Lecanorales</taxon>
        <taxon>Lecanorineae</taxon>
        <taxon>Parmeliaceae</taxon>
        <taxon>Letharia</taxon>
    </lineage>
</organism>
<dbReference type="SUPFAM" id="SSF53335">
    <property type="entry name" value="S-adenosyl-L-methionine-dependent methyltransferases"/>
    <property type="match status" value="1"/>
</dbReference>
<dbReference type="Gene3D" id="3.40.50.150">
    <property type="entry name" value="Vaccinia Virus protein VP39"/>
    <property type="match status" value="1"/>
</dbReference>
<dbReference type="PANTHER" id="PTHR13600">
    <property type="entry name" value="LEUCINE CARBOXYL METHYLTRANSFERASE"/>
    <property type="match status" value="1"/>
</dbReference>
<dbReference type="RefSeq" id="XP_037153440.1">
    <property type="nucleotide sequence ID" value="XM_037301806.1"/>
</dbReference>
<evidence type="ECO:0000256" key="9">
    <source>
        <dbReference type="PIRSR" id="PIRSR016305-1"/>
    </source>
</evidence>
<evidence type="ECO:0000256" key="10">
    <source>
        <dbReference type="SAM" id="MobiDB-lite"/>
    </source>
</evidence>
<sequence>MAAPHIPNLNTLRNARGTSRGRGRGQGSGGPSITSYEEDKIAKDKIVQQTDQDASVSRLSAVEAGYLDDPFAKYFVSGEGQRRLPIINRGTYVRTKAIDNLVDEFLSKNPAQRKQIISLGAGSDTRFFRLMSRRPVPHGRGIQECPNVIYHEIDFQANTIQKLHPIKKLSELCSHVGTPMTISHSTNPSEVYNDDTLHADQYHVHPVDLRNLGPSRPAPRSFDFIDNALPTLIISECCLCYLPPAAADTVALYFTRHLFPDSTPVGLILYEPIHPNDPFGKTMVSNLAARGIVLQTLKRYGSLEAQAARMKSYGLEGTGGASVKNLWDKGVEGNEKERVAGLEMVDEVEEWELLAGHYCVAWGWRGGPEDGVWDGWQSMAEQLGGN</sequence>
<evidence type="ECO:0000313" key="11">
    <source>
        <dbReference type="EMBL" id="KAF6224380.1"/>
    </source>
</evidence>
<accession>A0A8H6CJA2</accession>
<dbReference type="AlphaFoldDB" id="A0A8H6CJA2"/>
<keyword evidence="6 8" id="KW-0808">Transferase</keyword>
<evidence type="ECO:0000256" key="1">
    <source>
        <dbReference type="ARBA" id="ARBA00000724"/>
    </source>
</evidence>
<proteinExistence type="inferred from homology"/>
<name>A0A8H6CJA2_9LECA</name>
<dbReference type="GO" id="GO:0032259">
    <property type="term" value="P:methylation"/>
    <property type="evidence" value="ECO:0007669"/>
    <property type="project" value="UniProtKB-KW"/>
</dbReference>
<dbReference type="Proteomes" id="UP000593566">
    <property type="component" value="Unassembled WGS sequence"/>
</dbReference>
<evidence type="ECO:0000256" key="6">
    <source>
        <dbReference type="ARBA" id="ARBA00022679"/>
    </source>
</evidence>
<evidence type="ECO:0000256" key="7">
    <source>
        <dbReference type="ARBA" id="ARBA00022691"/>
    </source>
</evidence>
<dbReference type="EMBL" id="JACCJB010000009">
    <property type="protein sequence ID" value="KAF6224380.1"/>
    <property type="molecule type" value="Genomic_DNA"/>
</dbReference>
<comment type="similarity">
    <text evidence="2 8">Belongs to the methyltransferase superfamily. LCMT family.</text>
</comment>
<dbReference type="InterPro" id="IPR007213">
    <property type="entry name" value="Ppm1/Ppm2/Tcmp"/>
</dbReference>
<reference evidence="11 12" key="1">
    <citation type="journal article" date="2020" name="Genomics">
        <title>Complete, high-quality genomes from long-read metagenomic sequencing of two wolf lichen thalli reveals enigmatic genome architecture.</title>
        <authorList>
            <person name="McKenzie S.K."/>
            <person name="Walston R.F."/>
            <person name="Allen J.L."/>
        </authorList>
    </citation>
    <scope>NUCLEOTIDE SEQUENCE [LARGE SCALE GENOMIC DNA]</scope>
    <source>
        <strain evidence="11">WasteWater1</strain>
    </source>
</reference>
<dbReference type="GeneID" id="59339347"/>
<evidence type="ECO:0000256" key="4">
    <source>
        <dbReference type="ARBA" id="ARBA00017497"/>
    </source>
</evidence>
<gene>
    <name evidence="11" type="ORF">HO133_010957</name>
</gene>
<keyword evidence="5 8" id="KW-0489">Methyltransferase</keyword>
<protein>
    <recommendedName>
        <fullName evidence="4 8">Leucine carboxyl methyltransferase 1</fullName>
        <ecNumber evidence="3 8">2.1.1.233</ecNumber>
    </recommendedName>
</protein>
<dbReference type="InterPro" id="IPR016651">
    <property type="entry name" value="LCMT1"/>
</dbReference>
<feature type="region of interest" description="Disordered" evidence="10">
    <location>
        <begin position="1"/>
        <end position="37"/>
    </location>
</feature>
<dbReference type="EC" id="2.1.1.233" evidence="3 8"/>
<dbReference type="GO" id="GO:0018423">
    <property type="term" value="F:protein C-terminal leucine carboxyl O-methyltransferase activity"/>
    <property type="evidence" value="ECO:0007669"/>
    <property type="project" value="UniProtKB-EC"/>
</dbReference>
<feature type="binding site" evidence="9">
    <location>
        <position position="94"/>
    </location>
    <ligand>
        <name>S-adenosyl-L-methionine</name>
        <dbReference type="ChEBI" id="CHEBI:59789"/>
    </ligand>
</feature>
<evidence type="ECO:0000256" key="5">
    <source>
        <dbReference type="ARBA" id="ARBA00022603"/>
    </source>
</evidence>
<keyword evidence="12" id="KW-1185">Reference proteome</keyword>
<feature type="binding site" evidence="9">
    <location>
        <position position="236"/>
    </location>
    <ligand>
        <name>S-adenosyl-L-methionine</name>
        <dbReference type="ChEBI" id="CHEBI:59789"/>
    </ligand>
</feature>
<keyword evidence="7 8" id="KW-0949">S-adenosyl-L-methionine</keyword>
<dbReference type="Pfam" id="PF04072">
    <property type="entry name" value="LCM"/>
    <property type="match status" value="1"/>
</dbReference>
<feature type="binding site" evidence="9">
    <location>
        <position position="120"/>
    </location>
    <ligand>
        <name>S-adenosyl-L-methionine</name>
        <dbReference type="ChEBI" id="CHEBI:59789"/>
    </ligand>
</feature>